<reference evidence="4" key="1">
    <citation type="journal article" date="2014" name="Front. Microbiol.">
        <title>High frequency of phylogenetically diverse reductive dehalogenase-homologous genes in deep subseafloor sedimentary metagenomes.</title>
        <authorList>
            <person name="Kawai M."/>
            <person name="Futagami T."/>
            <person name="Toyoda A."/>
            <person name="Takaki Y."/>
            <person name="Nishi S."/>
            <person name="Hori S."/>
            <person name="Arai W."/>
            <person name="Tsubouchi T."/>
            <person name="Morono Y."/>
            <person name="Uchiyama I."/>
            <person name="Ito T."/>
            <person name="Fujiyama A."/>
            <person name="Inagaki F."/>
            <person name="Takami H."/>
        </authorList>
    </citation>
    <scope>NUCLEOTIDE SEQUENCE</scope>
    <source>
        <strain evidence="4">Expedition CK06-06</strain>
    </source>
</reference>
<organism evidence="4">
    <name type="scientific">marine sediment metagenome</name>
    <dbReference type="NCBI Taxonomy" id="412755"/>
    <lineage>
        <taxon>unclassified sequences</taxon>
        <taxon>metagenomes</taxon>
        <taxon>ecological metagenomes</taxon>
    </lineage>
</organism>
<evidence type="ECO:0000256" key="1">
    <source>
        <dbReference type="SAM" id="MobiDB-lite"/>
    </source>
</evidence>
<name>X1E9Q2_9ZZZZ</name>
<dbReference type="PROSITE" id="PS51085">
    <property type="entry name" value="2FE2S_FER_2"/>
    <property type="match status" value="1"/>
</dbReference>
<feature type="non-terminal residue" evidence="4">
    <location>
        <position position="189"/>
    </location>
</feature>
<feature type="region of interest" description="Disordered" evidence="1">
    <location>
        <begin position="158"/>
        <end position="189"/>
    </location>
</feature>
<dbReference type="PROSITE" id="PS51379">
    <property type="entry name" value="4FE4S_FER_2"/>
    <property type="match status" value="1"/>
</dbReference>
<protein>
    <recommendedName>
        <fullName evidence="5">2Fe-2S ferredoxin-type domain-containing protein</fullName>
    </recommendedName>
</protein>
<dbReference type="Pfam" id="PF13510">
    <property type="entry name" value="Fer2_4"/>
    <property type="match status" value="1"/>
</dbReference>
<dbReference type="CDD" id="cd00207">
    <property type="entry name" value="fer2"/>
    <property type="match status" value="1"/>
</dbReference>
<evidence type="ECO:0000259" key="3">
    <source>
        <dbReference type="PROSITE" id="PS51379"/>
    </source>
</evidence>
<evidence type="ECO:0000313" key="4">
    <source>
        <dbReference type="EMBL" id="GAH17095.1"/>
    </source>
</evidence>
<dbReference type="InterPro" id="IPR017896">
    <property type="entry name" value="4Fe4S_Fe-S-bd"/>
</dbReference>
<comment type="caution">
    <text evidence="4">The sequence shown here is derived from an EMBL/GenBank/DDBJ whole genome shotgun (WGS) entry which is preliminary data.</text>
</comment>
<feature type="domain" description="4Fe-4S ferredoxin-type" evidence="3">
    <location>
        <begin position="117"/>
        <end position="145"/>
    </location>
</feature>
<proteinExistence type="predicted"/>
<sequence>MVTIYINGREVQAEEGAMILQVARDNLIYIPALCENEAVAPYGACRLCLVEIRTARGRERLVTSCLYPVEDGLTVQTDTEKITRIRKTLIELLLARCPDSEVIQDMAQQMGVGKPRFKLQKDNHKCILCALCARVCKEVVGVSAIGLANRGVNRQLSTPDMAGSAKTNVNNVAPSRFQAKSPEKGGHTV</sequence>
<dbReference type="Gene3D" id="3.10.20.740">
    <property type="match status" value="1"/>
</dbReference>
<dbReference type="InterPro" id="IPR001041">
    <property type="entry name" value="2Fe-2S_ferredoxin-type"/>
</dbReference>
<dbReference type="InterPro" id="IPR036010">
    <property type="entry name" value="2Fe-2S_ferredoxin-like_sf"/>
</dbReference>
<dbReference type="SUPFAM" id="SSF54292">
    <property type="entry name" value="2Fe-2S ferredoxin-like"/>
    <property type="match status" value="1"/>
</dbReference>
<dbReference type="GO" id="GO:0051536">
    <property type="term" value="F:iron-sulfur cluster binding"/>
    <property type="evidence" value="ECO:0007669"/>
    <property type="project" value="InterPro"/>
</dbReference>
<dbReference type="EMBL" id="BART01030425">
    <property type="protein sequence ID" value="GAH17095.1"/>
    <property type="molecule type" value="Genomic_DNA"/>
</dbReference>
<gene>
    <name evidence="4" type="ORF">S01H4_53133</name>
</gene>
<accession>X1E9Q2</accession>
<feature type="domain" description="2Fe-2S ferredoxin-type" evidence="2">
    <location>
        <begin position="1"/>
        <end position="81"/>
    </location>
</feature>
<dbReference type="AlphaFoldDB" id="X1E9Q2"/>
<evidence type="ECO:0000259" key="2">
    <source>
        <dbReference type="PROSITE" id="PS51085"/>
    </source>
</evidence>
<evidence type="ECO:0008006" key="5">
    <source>
        <dbReference type="Google" id="ProtNLM"/>
    </source>
</evidence>